<sequence length="73" mass="7755">MAASAIGAATRTPALSNGAGGIALTSVSALVTDPEEVAKARRYITKMVKAMAILKLSRFLSSQMVKNKLRYEK</sequence>
<organism evidence="1 2">
    <name type="scientific">Quillaja saponaria</name>
    <name type="common">Soap bark tree</name>
    <dbReference type="NCBI Taxonomy" id="32244"/>
    <lineage>
        <taxon>Eukaryota</taxon>
        <taxon>Viridiplantae</taxon>
        <taxon>Streptophyta</taxon>
        <taxon>Embryophyta</taxon>
        <taxon>Tracheophyta</taxon>
        <taxon>Spermatophyta</taxon>
        <taxon>Magnoliopsida</taxon>
        <taxon>eudicotyledons</taxon>
        <taxon>Gunneridae</taxon>
        <taxon>Pentapetalae</taxon>
        <taxon>rosids</taxon>
        <taxon>fabids</taxon>
        <taxon>Fabales</taxon>
        <taxon>Quillajaceae</taxon>
        <taxon>Quillaja</taxon>
    </lineage>
</organism>
<dbReference type="KEGG" id="qsa:O6P43_032111"/>
<proteinExistence type="predicted"/>
<evidence type="ECO:0000313" key="1">
    <source>
        <dbReference type="EMBL" id="KAJ7947286.1"/>
    </source>
</evidence>
<dbReference type="EMBL" id="JARAOO010000013">
    <property type="protein sequence ID" value="KAJ7947286.1"/>
    <property type="molecule type" value="Genomic_DNA"/>
</dbReference>
<keyword evidence="2" id="KW-1185">Reference proteome</keyword>
<name>A0AAD7KWV6_QUISA</name>
<protein>
    <submittedName>
        <fullName evidence="1">Uncharacterized protein</fullName>
    </submittedName>
</protein>
<gene>
    <name evidence="1" type="ORF">O6P43_032111</name>
</gene>
<dbReference type="AlphaFoldDB" id="A0AAD7KWV6"/>
<comment type="caution">
    <text evidence="1">The sequence shown here is derived from an EMBL/GenBank/DDBJ whole genome shotgun (WGS) entry which is preliminary data.</text>
</comment>
<evidence type="ECO:0000313" key="2">
    <source>
        <dbReference type="Proteomes" id="UP001163823"/>
    </source>
</evidence>
<dbReference type="Proteomes" id="UP001163823">
    <property type="component" value="Chromosome 13"/>
</dbReference>
<accession>A0AAD7KWV6</accession>
<reference evidence="1" key="1">
    <citation type="journal article" date="2023" name="Science">
        <title>Elucidation of the pathway for biosynthesis of saponin adjuvants from the soapbark tree.</title>
        <authorList>
            <person name="Reed J."/>
            <person name="Orme A."/>
            <person name="El-Demerdash A."/>
            <person name="Owen C."/>
            <person name="Martin L.B.B."/>
            <person name="Misra R.C."/>
            <person name="Kikuchi S."/>
            <person name="Rejzek M."/>
            <person name="Martin A.C."/>
            <person name="Harkess A."/>
            <person name="Leebens-Mack J."/>
            <person name="Louveau T."/>
            <person name="Stephenson M.J."/>
            <person name="Osbourn A."/>
        </authorList>
    </citation>
    <scope>NUCLEOTIDE SEQUENCE</scope>
    <source>
        <strain evidence="1">S10</strain>
    </source>
</reference>